<feature type="transmembrane region" description="Helical" evidence="5">
    <location>
        <begin position="141"/>
        <end position="164"/>
    </location>
</feature>
<dbReference type="RefSeq" id="WP_149485316.1">
    <property type="nucleotide sequence ID" value="NZ_CP036150.1"/>
</dbReference>
<accession>A0A5C1QKV3</accession>
<keyword evidence="4 5" id="KW-0472">Membrane</keyword>
<reference evidence="6 7" key="1">
    <citation type="submission" date="2019-02" db="EMBL/GenBank/DDBJ databases">
        <title>Complete Genome Sequence and Methylome Analysis of free living Spirochaetas.</title>
        <authorList>
            <person name="Fomenkov A."/>
            <person name="Dubinina G."/>
            <person name="Leshcheva N."/>
            <person name="Mikheeva N."/>
            <person name="Grabovich M."/>
            <person name="Vincze T."/>
            <person name="Roberts R.J."/>
        </authorList>
    </citation>
    <scope>NUCLEOTIDE SEQUENCE [LARGE SCALE GENOMIC DNA]</scope>
    <source>
        <strain evidence="6 7">K2</strain>
    </source>
</reference>
<feature type="transmembrane region" description="Helical" evidence="5">
    <location>
        <begin position="5"/>
        <end position="22"/>
    </location>
</feature>
<feature type="transmembrane region" description="Helical" evidence="5">
    <location>
        <begin position="97"/>
        <end position="116"/>
    </location>
</feature>
<comment type="subcellular location">
    <subcellularLocation>
        <location evidence="5">Cell membrane</location>
        <topology evidence="5">Multi-pass membrane protein</topology>
    </subcellularLocation>
    <subcellularLocation>
        <location evidence="1">Membrane</location>
        <topology evidence="1">Multi-pass membrane protein</topology>
    </subcellularLocation>
</comment>
<feature type="transmembrane region" description="Helical" evidence="5">
    <location>
        <begin position="240"/>
        <end position="261"/>
    </location>
</feature>
<sequence length="263" mass="28354">MIKIIMISISVFAIGLIMTMSGRGGGNFYVPLLVIAGLGMHQAATMGQFILMIAAITGMFVFNKKKMVDWKLALVIDPPTDIMAFVGGYFSNYISGATLKIVLSGFLVLAGIFMLIKVKERPIHTEKQFGYWHRKFGEEEYVVNLWYTIPITALAGLVAGSVGISGGSFKIPLMVLLCGVPMHIAVGTSTAMVAATAIMGFLGHTMRGHFEPQFAIPLAIAAILAGIFGGKLAIKTNPKYLKRIFAITTFLAAIVMIINVLSM</sequence>
<keyword evidence="5" id="KW-1003">Cell membrane</keyword>
<evidence type="ECO:0000256" key="3">
    <source>
        <dbReference type="ARBA" id="ARBA00022989"/>
    </source>
</evidence>
<proteinExistence type="inferred from homology"/>
<organism evidence="6 7">
    <name type="scientific">Oceanispirochaeta crateris</name>
    <dbReference type="NCBI Taxonomy" id="2518645"/>
    <lineage>
        <taxon>Bacteria</taxon>
        <taxon>Pseudomonadati</taxon>
        <taxon>Spirochaetota</taxon>
        <taxon>Spirochaetia</taxon>
        <taxon>Spirochaetales</taxon>
        <taxon>Spirochaetaceae</taxon>
        <taxon>Oceanispirochaeta</taxon>
    </lineage>
</organism>
<feature type="transmembrane region" description="Helical" evidence="5">
    <location>
        <begin position="184"/>
        <end position="202"/>
    </location>
</feature>
<keyword evidence="2 5" id="KW-0812">Transmembrane</keyword>
<feature type="transmembrane region" description="Helical" evidence="5">
    <location>
        <begin position="214"/>
        <end position="234"/>
    </location>
</feature>
<evidence type="ECO:0000256" key="4">
    <source>
        <dbReference type="ARBA" id="ARBA00023136"/>
    </source>
</evidence>
<protein>
    <recommendedName>
        <fullName evidence="5">Probable membrane transporter protein</fullName>
    </recommendedName>
</protein>
<dbReference type="OrthoDB" id="9780109at2"/>
<name>A0A5C1QKV3_9SPIO</name>
<gene>
    <name evidence="6" type="ORF">EXM22_04250</name>
</gene>
<comment type="similarity">
    <text evidence="5">Belongs to the 4-toluene sulfonate uptake permease (TSUP) (TC 2.A.102) family.</text>
</comment>
<evidence type="ECO:0000256" key="1">
    <source>
        <dbReference type="ARBA" id="ARBA00004141"/>
    </source>
</evidence>
<feature type="transmembrane region" description="Helical" evidence="5">
    <location>
        <begin position="28"/>
        <end position="60"/>
    </location>
</feature>
<evidence type="ECO:0000313" key="6">
    <source>
        <dbReference type="EMBL" id="QEN07234.1"/>
    </source>
</evidence>
<evidence type="ECO:0000256" key="5">
    <source>
        <dbReference type="RuleBase" id="RU363041"/>
    </source>
</evidence>
<dbReference type="GO" id="GO:0005886">
    <property type="term" value="C:plasma membrane"/>
    <property type="evidence" value="ECO:0007669"/>
    <property type="project" value="UniProtKB-SubCell"/>
</dbReference>
<dbReference type="PANTHER" id="PTHR43701">
    <property type="entry name" value="MEMBRANE TRANSPORTER PROTEIN MJ0441-RELATED"/>
    <property type="match status" value="1"/>
</dbReference>
<dbReference type="AlphaFoldDB" id="A0A5C1QKV3"/>
<evidence type="ECO:0000256" key="2">
    <source>
        <dbReference type="ARBA" id="ARBA00022692"/>
    </source>
</evidence>
<keyword evidence="3 5" id="KW-1133">Transmembrane helix</keyword>
<keyword evidence="7" id="KW-1185">Reference proteome</keyword>
<dbReference type="PANTHER" id="PTHR43701:SF5">
    <property type="entry name" value="MEMBRANE TRANSPORTER PROTEIN-RELATED"/>
    <property type="match status" value="1"/>
</dbReference>
<dbReference type="KEGG" id="ock:EXM22_04250"/>
<dbReference type="EMBL" id="CP036150">
    <property type="protein sequence ID" value="QEN07234.1"/>
    <property type="molecule type" value="Genomic_DNA"/>
</dbReference>
<dbReference type="InterPro" id="IPR051598">
    <property type="entry name" value="TSUP/Inactive_protease-like"/>
</dbReference>
<dbReference type="InterPro" id="IPR002781">
    <property type="entry name" value="TM_pro_TauE-like"/>
</dbReference>
<evidence type="ECO:0000313" key="7">
    <source>
        <dbReference type="Proteomes" id="UP000324209"/>
    </source>
</evidence>
<dbReference type="Pfam" id="PF01925">
    <property type="entry name" value="TauE"/>
    <property type="match status" value="1"/>
</dbReference>
<dbReference type="Proteomes" id="UP000324209">
    <property type="component" value="Chromosome"/>
</dbReference>